<dbReference type="InterPro" id="IPR016024">
    <property type="entry name" value="ARM-type_fold"/>
</dbReference>
<comment type="caution">
    <text evidence="8">The sequence shown here is derived from an EMBL/GenBank/DDBJ whole genome shotgun (WGS) entry which is preliminary data.</text>
</comment>
<dbReference type="InterPro" id="IPR011989">
    <property type="entry name" value="ARM-like"/>
</dbReference>
<reference evidence="8 9" key="1">
    <citation type="submission" date="2023-09" db="EMBL/GenBank/DDBJ databases">
        <title>Pangenome analysis of Batrachochytrium dendrobatidis and related Chytrids.</title>
        <authorList>
            <person name="Yacoub M.N."/>
            <person name="Stajich J.E."/>
            <person name="James T.Y."/>
        </authorList>
    </citation>
    <scope>NUCLEOTIDE SEQUENCE [LARGE SCALE GENOMIC DNA]</scope>
    <source>
        <strain evidence="8 9">JEL0888</strain>
    </source>
</reference>
<evidence type="ECO:0000256" key="7">
    <source>
        <dbReference type="SAM" id="MobiDB-lite"/>
    </source>
</evidence>
<dbReference type="PANTHER" id="PTHR12663">
    <property type="entry name" value="ANDROGEN INDUCED INHIBITOR OF PROLIFERATION AS3 / PDS5-RELATED"/>
    <property type="match status" value="1"/>
</dbReference>
<evidence type="ECO:0000256" key="3">
    <source>
        <dbReference type="ARBA" id="ARBA00022776"/>
    </source>
</evidence>
<feature type="compositionally biased region" description="Basic and acidic residues" evidence="7">
    <location>
        <begin position="1197"/>
        <end position="1214"/>
    </location>
</feature>
<evidence type="ECO:0000313" key="8">
    <source>
        <dbReference type="EMBL" id="KAL2920278.1"/>
    </source>
</evidence>
<evidence type="ECO:0000256" key="4">
    <source>
        <dbReference type="ARBA" id="ARBA00023242"/>
    </source>
</evidence>
<dbReference type="EMBL" id="JADGIZ020000001">
    <property type="protein sequence ID" value="KAL2920278.1"/>
    <property type="molecule type" value="Genomic_DNA"/>
</dbReference>
<dbReference type="CDD" id="cd19953">
    <property type="entry name" value="PDS5"/>
    <property type="match status" value="1"/>
</dbReference>
<gene>
    <name evidence="8" type="primary">PDS5</name>
    <name evidence="8" type="ORF">HK105_200349</name>
</gene>
<dbReference type="Proteomes" id="UP001527925">
    <property type="component" value="Unassembled WGS sequence"/>
</dbReference>
<keyword evidence="2" id="KW-0132">Cell division</keyword>
<dbReference type="SUPFAM" id="SSF48371">
    <property type="entry name" value="ARM repeat"/>
    <property type="match status" value="1"/>
</dbReference>
<feature type="coiled-coil region" evidence="6">
    <location>
        <begin position="570"/>
        <end position="597"/>
    </location>
</feature>
<accession>A0ABR4NL67</accession>
<keyword evidence="9" id="KW-1185">Reference proteome</keyword>
<feature type="compositionally biased region" description="Low complexity" evidence="7">
    <location>
        <begin position="1319"/>
        <end position="1329"/>
    </location>
</feature>
<evidence type="ECO:0000256" key="6">
    <source>
        <dbReference type="SAM" id="Coils"/>
    </source>
</evidence>
<keyword evidence="6" id="KW-0175">Coiled coil</keyword>
<protein>
    <submittedName>
        <fullName evidence="8">Sister chromatid cohesion protein pds5</fullName>
    </submittedName>
</protein>
<evidence type="ECO:0000256" key="1">
    <source>
        <dbReference type="ARBA" id="ARBA00004123"/>
    </source>
</evidence>
<sequence length="1338" mass="148144">MWPLTPSLANRILCSACALHAELKSMNNFGTSNASFTRVCKDIVDKSLLQHKDKGVRVLTACCIAELLRVHAPTVPFGESHLQAVFELFFQVIPSVTDQKYPYFSLCYELLESLNAAKTVTLVSQFPADELVTQFFQTLFKALRPDMSSIVVVCLLDVLQQLIDDSQALPHALIELLLEQLSAAQKTASPTAYQMAAELCRASADRLQRYVCQYFSDILVEASRNVTDDTNPEQFRSAHKLILEIYTAAPDILLNVIPQLEEELKVDTLPLRQLALTSLGEMFLQSGAKLVSIYPHVWKSWCDRRKDKNVGIRTEWIKYLVWIAKDHPALLTDLEPGLQQKLMDPDERVRCEAIKAVGAIATAMPLVLSNDTFKALTMRCRDKKAPVRSDAIEVTAHLFANFYTQSQQAGNEAAPSPLRIEMFAWLAGSILELLYISDAEMGYPALVEKALYTHILPPIPDDDERTRRIVTVLHHLTERQYKAFVNLLDRKATAIQQMTLFVTHSQKFNGGVMDADEEAITTGLNNLIVYMSGSLPEPKKAQTNLHKYAEINDKRIYQLTQSIMNPHAEFRKMAAHLKELTKRLEQANKQIMDTFSVLLRRVSLALVGRTTVECLMKMLQSSRQAATAHVGDPPVNMEPTIKQLMKDVSLLFPAVYKTLVRNFVDAIVDEEQSDSGELAVADPLGALARYVKAFPHEAPQDARAVERLRELALSDVPEVAKCAMIVLAQGEHADACQSVVETILADLDVQHPGIVAHLACLQAAARYAYRSSFLANVVPIMNFIVKEVLLVNTHEPNDDDPDWLDYSELPVAGKIKIMALKLDVKPVLTIDSEDDEAPKLELAGSVIKMLRRILDSSGEIVPSGAQTSATFRTHLRLTAGLCMLKIARNGKLRALLDPMDVRRMAMLVQDPVFQVRNGFTMKLCAFLQGTLVPSHYIIMLFLIAHEPDAVLKTQVRTFVTRRAKQMRIGDSTSKAPLVENTFGSFLHLIAHHPDFSSESEDLEMAEGYIHFFFETVATAENVAMLYSVAAKVKTLKDKYADDSQKLYIAGELAQILIQDRASSNSWVLQSWQGPLPISSSIFEHLPSQEASANLKHQYLRPEFMGERAQRTRTPMKKSTADVSARLASAPSPASTPSRRPDSRQSASASASARKRRALLDYDASDSDGASSDGSYGGGRRQPRKRKLSPTPSGARTPRSDRDESADGQGEERLRRSARKPVTASMKELSSSESDAESDADDASNSEQENVEAVARTVRRSRAARAPSPDGLRLGTAQSASKAKRDVAAKPRRGAALKRSSAASDTVSDDEGDALVASTPSKPQQQPASRRPARAAARK</sequence>
<feature type="compositionally biased region" description="Low complexity" evidence="7">
    <location>
        <begin position="1123"/>
        <end position="1151"/>
    </location>
</feature>
<keyword evidence="4" id="KW-0539">Nucleus</keyword>
<proteinExistence type="predicted"/>
<feature type="region of interest" description="Disordered" evidence="7">
    <location>
        <begin position="1105"/>
        <end position="1338"/>
    </location>
</feature>
<evidence type="ECO:0000256" key="2">
    <source>
        <dbReference type="ARBA" id="ARBA00022618"/>
    </source>
</evidence>
<keyword evidence="3" id="KW-0498">Mitosis</keyword>
<dbReference type="InterPro" id="IPR039776">
    <property type="entry name" value="Pds5"/>
</dbReference>
<dbReference type="PANTHER" id="PTHR12663:SF0">
    <property type="entry name" value="PRECOCIOUS DISSOCIATION OF SISTERS 5, ISOFORM A"/>
    <property type="match status" value="1"/>
</dbReference>
<dbReference type="Gene3D" id="1.25.10.10">
    <property type="entry name" value="Leucine-rich Repeat Variant"/>
    <property type="match status" value="1"/>
</dbReference>
<evidence type="ECO:0000256" key="5">
    <source>
        <dbReference type="ARBA" id="ARBA00023306"/>
    </source>
</evidence>
<name>A0ABR4NL67_9FUNG</name>
<comment type="subcellular location">
    <subcellularLocation>
        <location evidence="1">Nucleus</location>
    </subcellularLocation>
</comment>
<feature type="compositionally biased region" description="Acidic residues" evidence="7">
    <location>
        <begin position="1233"/>
        <end position="1243"/>
    </location>
</feature>
<dbReference type="Pfam" id="PF20168">
    <property type="entry name" value="PDS5"/>
    <property type="match status" value="1"/>
</dbReference>
<evidence type="ECO:0000313" key="9">
    <source>
        <dbReference type="Proteomes" id="UP001527925"/>
    </source>
</evidence>
<organism evidence="8 9">
    <name type="scientific">Polyrhizophydium stewartii</name>
    <dbReference type="NCBI Taxonomy" id="2732419"/>
    <lineage>
        <taxon>Eukaryota</taxon>
        <taxon>Fungi</taxon>
        <taxon>Fungi incertae sedis</taxon>
        <taxon>Chytridiomycota</taxon>
        <taxon>Chytridiomycota incertae sedis</taxon>
        <taxon>Chytridiomycetes</taxon>
        <taxon>Rhizophydiales</taxon>
        <taxon>Rhizophydiales incertae sedis</taxon>
        <taxon>Polyrhizophydium</taxon>
    </lineage>
</organism>
<keyword evidence="5" id="KW-0131">Cell cycle</keyword>